<dbReference type="Proteomes" id="UP000269883">
    <property type="component" value="Chromosome"/>
</dbReference>
<dbReference type="RefSeq" id="WP_126379349.1">
    <property type="nucleotide sequence ID" value="NZ_AP017378.1"/>
</dbReference>
<keyword evidence="3" id="KW-1185">Reference proteome</keyword>
<keyword evidence="1" id="KW-0732">Signal</keyword>
<sequence length="256" mass="27999">MPHHRTLVLCLALAVLLAGCTRIPTTLSPVPEALPDEASAYPPDAIHAMRGIIGHLQGETLRGTRFTPEAHHALAAHGFHYSGFRVTHHRLLRYAARADGPTGRTTSGAATLSDSNGRRAGIVYSSIYTVDENGVNIDMAQVTPIYTRTPVIRVFLVPKDGLPAPAATWTETYKTMRRLDSMPEGGLEDARPLDTHALAVFVLDRTAPDADVQLSLDIPELKRILPIVRLKSDDYRDYDGWRVAIVRVNPAMQAGL</sequence>
<evidence type="ECO:0000313" key="3">
    <source>
        <dbReference type="Proteomes" id="UP000269883"/>
    </source>
</evidence>
<gene>
    <name evidence="2" type="ORF">DFE_2151</name>
</gene>
<feature type="signal peptide" evidence="1">
    <location>
        <begin position="1"/>
        <end position="20"/>
    </location>
</feature>
<reference evidence="2 3" key="1">
    <citation type="journal article" date="2018" name="Sci. Adv.">
        <title>Multi-heme cytochromes provide a pathway for survival in energy-limited environments.</title>
        <authorList>
            <person name="Deng X."/>
            <person name="Dohmae N."/>
            <person name="Nealson K.H."/>
            <person name="Hashimoto K."/>
            <person name="Okamoto A."/>
        </authorList>
    </citation>
    <scope>NUCLEOTIDE SEQUENCE [LARGE SCALE GENOMIC DNA]</scope>
    <source>
        <strain evidence="2 3">IS5</strain>
    </source>
</reference>
<dbReference type="AlphaFoldDB" id="A0A2Z6B030"/>
<name>A0A2Z6B030_9BACT</name>
<dbReference type="KEGG" id="dfl:DFE_2151"/>
<feature type="chain" id="PRO_5016326393" evidence="1">
    <location>
        <begin position="21"/>
        <end position="256"/>
    </location>
</feature>
<protein>
    <submittedName>
        <fullName evidence="2">Outer membrane lipoprotein Slp</fullName>
    </submittedName>
</protein>
<organism evidence="2 3">
    <name type="scientific">Desulfovibrio ferrophilus</name>
    <dbReference type="NCBI Taxonomy" id="241368"/>
    <lineage>
        <taxon>Bacteria</taxon>
        <taxon>Pseudomonadati</taxon>
        <taxon>Thermodesulfobacteriota</taxon>
        <taxon>Desulfovibrionia</taxon>
        <taxon>Desulfovibrionales</taxon>
        <taxon>Desulfovibrionaceae</taxon>
        <taxon>Desulfovibrio</taxon>
    </lineage>
</organism>
<dbReference type="EMBL" id="AP017378">
    <property type="protein sequence ID" value="BBD08877.1"/>
    <property type="molecule type" value="Genomic_DNA"/>
</dbReference>
<keyword evidence="2" id="KW-0449">Lipoprotein</keyword>
<accession>A0A2Z6B030</accession>
<evidence type="ECO:0000313" key="2">
    <source>
        <dbReference type="EMBL" id="BBD08877.1"/>
    </source>
</evidence>
<dbReference type="PROSITE" id="PS51257">
    <property type="entry name" value="PROKAR_LIPOPROTEIN"/>
    <property type="match status" value="1"/>
</dbReference>
<proteinExistence type="predicted"/>
<evidence type="ECO:0000256" key="1">
    <source>
        <dbReference type="SAM" id="SignalP"/>
    </source>
</evidence>
<dbReference type="OrthoDB" id="9843976at2"/>